<reference evidence="1" key="1">
    <citation type="submission" date="2018-02" db="EMBL/GenBank/DDBJ databases">
        <title>Rhizophora mucronata_Transcriptome.</title>
        <authorList>
            <person name="Meera S.P."/>
            <person name="Sreeshan A."/>
            <person name="Augustine A."/>
        </authorList>
    </citation>
    <scope>NUCLEOTIDE SEQUENCE</scope>
    <source>
        <tissue evidence="1">Leaf</tissue>
    </source>
</reference>
<sequence>MRCHACYLIPSPFFLVVDPFFLSNPSLHHP</sequence>
<dbReference type="AlphaFoldDB" id="A0A2P2PSH0"/>
<protein>
    <submittedName>
        <fullName evidence="1">Uncharacterized protein</fullName>
    </submittedName>
</protein>
<dbReference type="EMBL" id="GGEC01077212">
    <property type="protein sequence ID" value="MBX57696.1"/>
    <property type="molecule type" value="Transcribed_RNA"/>
</dbReference>
<proteinExistence type="predicted"/>
<evidence type="ECO:0000313" key="1">
    <source>
        <dbReference type="EMBL" id="MBX57696.1"/>
    </source>
</evidence>
<organism evidence="1">
    <name type="scientific">Rhizophora mucronata</name>
    <name type="common">Asiatic mangrove</name>
    <dbReference type="NCBI Taxonomy" id="61149"/>
    <lineage>
        <taxon>Eukaryota</taxon>
        <taxon>Viridiplantae</taxon>
        <taxon>Streptophyta</taxon>
        <taxon>Embryophyta</taxon>
        <taxon>Tracheophyta</taxon>
        <taxon>Spermatophyta</taxon>
        <taxon>Magnoliopsida</taxon>
        <taxon>eudicotyledons</taxon>
        <taxon>Gunneridae</taxon>
        <taxon>Pentapetalae</taxon>
        <taxon>rosids</taxon>
        <taxon>fabids</taxon>
        <taxon>Malpighiales</taxon>
        <taxon>Rhizophoraceae</taxon>
        <taxon>Rhizophora</taxon>
    </lineage>
</organism>
<accession>A0A2P2PSH0</accession>
<name>A0A2P2PSH0_RHIMU</name>